<evidence type="ECO:0000256" key="5">
    <source>
        <dbReference type="ARBA" id="ARBA00022989"/>
    </source>
</evidence>
<evidence type="ECO:0000256" key="7">
    <source>
        <dbReference type="SAM" id="Phobius"/>
    </source>
</evidence>
<reference evidence="8" key="2">
    <citation type="submission" date="2014-06" db="EMBL/GenBank/DDBJ databases">
        <authorList>
            <person name="Aslett M."/>
        </authorList>
    </citation>
    <scope>NUCLEOTIDE SEQUENCE</scope>
</reference>
<name>A0A068WQ27_ECHGR</name>
<organism evidence="8">
    <name type="scientific">Echinococcus granulosus</name>
    <name type="common">Hydatid tapeworm</name>
    <dbReference type="NCBI Taxonomy" id="6210"/>
    <lineage>
        <taxon>Eukaryota</taxon>
        <taxon>Metazoa</taxon>
        <taxon>Spiralia</taxon>
        <taxon>Lophotrochozoa</taxon>
        <taxon>Platyhelminthes</taxon>
        <taxon>Cestoda</taxon>
        <taxon>Eucestoda</taxon>
        <taxon>Cyclophyllidea</taxon>
        <taxon>Taeniidae</taxon>
        <taxon>Echinococcus</taxon>
        <taxon>Echinococcus granulosus group</taxon>
    </lineage>
</organism>
<keyword evidence="6 7" id="KW-0472">Membrane</keyword>
<comment type="subcellular location">
    <subcellularLocation>
        <location evidence="1">Membrane</location>
        <topology evidence="1">Single-pass type II membrane protein</topology>
    </subcellularLocation>
</comment>
<dbReference type="PANTHER" id="PTHR11523:SF28">
    <property type="entry name" value="NA_K-ATPASE BETA SUBUNIT ISOFORM 4-RELATED"/>
    <property type="match status" value="1"/>
</dbReference>
<dbReference type="GO" id="GO:0005890">
    <property type="term" value="C:sodium:potassium-exchanging ATPase complex"/>
    <property type="evidence" value="ECO:0007669"/>
    <property type="project" value="InterPro"/>
</dbReference>
<dbReference type="Proteomes" id="UP000492820">
    <property type="component" value="Unassembled WGS sequence"/>
</dbReference>
<dbReference type="WBParaSite" id="EgrG_001129100">
    <property type="protein sequence ID" value="EgrG_001129100"/>
    <property type="gene ID" value="EgrG_001129100"/>
</dbReference>
<dbReference type="PANTHER" id="PTHR11523">
    <property type="entry name" value="SODIUM/POTASSIUM-DEPENDENT ATPASE BETA SUBUNIT"/>
    <property type="match status" value="1"/>
</dbReference>
<feature type="transmembrane region" description="Helical" evidence="7">
    <location>
        <begin position="42"/>
        <end position="63"/>
    </location>
</feature>
<keyword evidence="4" id="KW-0735">Signal-anchor</keyword>
<gene>
    <name evidence="8" type="ORF">EgrG_001129100</name>
</gene>
<proteinExistence type="inferred from homology"/>
<evidence type="ECO:0000256" key="3">
    <source>
        <dbReference type="ARBA" id="ARBA00022692"/>
    </source>
</evidence>
<evidence type="ECO:0000256" key="4">
    <source>
        <dbReference type="ARBA" id="ARBA00022968"/>
    </source>
</evidence>
<dbReference type="InterPro" id="IPR000402">
    <property type="entry name" value="Na/K_ATPase_sub_beta"/>
</dbReference>
<evidence type="ECO:0000256" key="6">
    <source>
        <dbReference type="ARBA" id="ARBA00023136"/>
    </source>
</evidence>
<dbReference type="InterPro" id="IPR038702">
    <property type="entry name" value="Na/K_ATPase_sub_beta_sf"/>
</dbReference>
<dbReference type="Pfam" id="PF00287">
    <property type="entry name" value="Na_K-ATPase"/>
    <property type="match status" value="1"/>
</dbReference>
<dbReference type="AlphaFoldDB" id="A0A068WQ27"/>
<evidence type="ECO:0000313" key="9">
    <source>
        <dbReference type="Proteomes" id="UP000492820"/>
    </source>
</evidence>
<reference evidence="8 9" key="1">
    <citation type="journal article" date="2013" name="Nature">
        <title>The genomes of four tapeworm species reveal adaptations to parasitism.</title>
        <authorList>
            <person name="Tsai I.J."/>
            <person name="Zarowiecki M."/>
            <person name="Holroyd N."/>
            <person name="Garciarrubio A."/>
            <person name="Sanchez-Flores A."/>
            <person name="Brooks K.L."/>
            <person name="Tracey A."/>
            <person name="Bobes R.J."/>
            <person name="Fragoso G."/>
            <person name="Sciutto E."/>
            <person name="Aslett M."/>
            <person name="Beasley H."/>
            <person name="Bennett H.M."/>
            <person name="Cai J."/>
            <person name="Camicia F."/>
            <person name="Clark R."/>
            <person name="Cucher M."/>
            <person name="De Silva N."/>
            <person name="Day T.A."/>
            <person name="Deplazes P."/>
            <person name="Estrada K."/>
            <person name="Fernandez C."/>
            <person name="Holland P.W."/>
            <person name="Hou J."/>
            <person name="Hu S."/>
            <person name="Huckvale T."/>
            <person name="Hung S.S."/>
            <person name="Kamenetzky L."/>
            <person name="Keane J.A."/>
            <person name="Kiss F."/>
            <person name="Koziol U."/>
            <person name="Lambert O."/>
            <person name="Liu K."/>
            <person name="Luo X."/>
            <person name="Luo Y."/>
            <person name="Macchiaroli N."/>
            <person name="Nichol S."/>
            <person name="Paps J."/>
            <person name="Parkinson J."/>
            <person name="Pouchkina-Stantcheva N."/>
            <person name="Riddiford N."/>
            <person name="Rosenzvit M."/>
            <person name="Salinas G."/>
            <person name="Wasmuth J.D."/>
            <person name="Zamanian M."/>
            <person name="Zheng Y."/>
            <person name="Cai X."/>
            <person name="Soberon X."/>
            <person name="Olson P.D."/>
            <person name="Laclette J.P."/>
            <person name="Brehm K."/>
            <person name="Berriman M."/>
            <person name="Garciarrubio A."/>
            <person name="Bobes R.J."/>
            <person name="Fragoso G."/>
            <person name="Sanchez-Flores A."/>
            <person name="Estrada K."/>
            <person name="Cevallos M.A."/>
            <person name="Morett E."/>
            <person name="Gonzalez V."/>
            <person name="Portillo T."/>
            <person name="Ochoa-Leyva A."/>
            <person name="Jose M.V."/>
            <person name="Sciutto E."/>
            <person name="Landa A."/>
            <person name="Jimenez L."/>
            <person name="Valdes V."/>
            <person name="Carrero J.C."/>
            <person name="Larralde C."/>
            <person name="Morales-Montor J."/>
            <person name="Limon-Lason J."/>
            <person name="Soberon X."/>
            <person name="Laclette J.P."/>
        </authorList>
    </citation>
    <scope>NUCLEOTIDE SEQUENCE [LARGE SCALE GENOMIC DNA]</scope>
</reference>
<dbReference type="EMBL" id="LK028581">
    <property type="protein sequence ID" value="CDS20610.1"/>
    <property type="molecule type" value="Genomic_DNA"/>
</dbReference>
<reference evidence="10" key="3">
    <citation type="submission" date="2020-10" db="UniProtKB">
        <authorList>
            <consortium name="WormBaseParasite"/>
        </authorList>
    </citation>
    <scope>IDENTIFICATION</scope>
</reference>
<dbReference type="GO" id="GO:1990573">
    <property type="term" value="P:potassium ion import across plasma membrane"/>
    <property type="evidence" value="ECO:0007669"/>
    <property type="project" value="TreeGrafter"/>
</dbReference>
<comment type="similarity">
    <text evidence="2">Belongs to the X(+)/potassium ATPases subunit beta family.</text>
</comment>
<evidence type="ECO:0000313" key="8">
    <source>
        <dbReference type="EMBL" id="CDS20610.1"/>
    </source>
</evidence>
<dbReference type="GO" id="GO:0006883">
    <property type="term" value="P:intracellular sodium ion homeostasis"/>
    <property type="evidence" value="ECO:0007669"/>
    <property type="project" value="TreeGrafter"/>
</dbReference>
<dbReference type="GO" id="GO:0030007">
    <property type="term" value="P:intracellular potassium ion homeostasis"/>
    <property type="evidence" value="ECO:0007669"/>
    <property type="project" value="TreeGrafter"/>
</dbReference>
<evidence type="ECO:0000256" key="1">
    <source>
        <dbReference type="ARBA" id="ARBA00004606"/>
    </source>
</evidence>
<protein>
    <submittedName>
        <fullName evidence="8 10">Nervana 2</fullName>
    </submittedName>
</protein>
<dbReference type="GO" id="GO:0036376">
    <property type="term" value="P:sodium ion export across plasma membrane"/>
    <property type="evidence" value="ECO:0007669"/>
    <property type="project" value="TreeGrafter"/>
</dbReference>
<accession>A0A068WQ27</accession>
<dbReference type="OrthoDB" id="5912413at2759"/>
<dbReference type="GO" id="GO:0001671">
    <property type="term" value="F:ATPase activator activity"/>
    <property type="evidence" value="ECO:0007669"/>
    <property type="project" value="TreeGrafter"/>
</dbReference>
<evidence type="ECO:0000313" key="10">
    <source>
        <dbReference type="WBParaSite" id="EgrG_001129100"/>
    </source>
</evidence>
<evidence type="ECO:0000256" key="2">
    <source>
        <dbReference type="ARBA" id="ARBA00005876"/>
    </source>
</evidence>
<sequence length="279" mass="31639">MKTFREIKITSAQRLRHLGLFILNTEEGTFLSRTLSSWGKILIFYVIFYTCLFGFLTCLIFFVTNVAIDANVPSLTGKQSLLRLSPGLTFLPPVAAKGKAFPYPLYNPDDKAKYVKFMWKYLSDYHTGSWNCDFYDGTRGPGNLYDACRFPLHFLGPCQVRLYYDPEFCVYLKMNKIYGYLPDVSGNKIYVSCQATDKAKSGELGQAAFYPSAAFGNQTVGYFSTVAFPYLNQADYRSPLLAVTFPQIKKNVSITVICKYLNINVSEEYKFEVIVRGGP</sequence>
<keyword evidence="3 7" id="KW-0812">Transmembrane</keyword>
<keyword evidence="5 7" id="KW-1133">Transmembrane helix</keyword>
<dbReference type="Gene3D" id="2.60.40.1660">
    <property type="entry name" value="Na, k-atpase alpha subunit"/>
    <property type="match status" value="1"/>
</dbReference>